<keyword evidence="3 6" id="KW-0812">Transmembrane</keyword>
<proteinExistence type="inferred from homology"/>
<feature type="domain" description="EamA" evidence="7">
    <location>
        <begin position="154"/>
        <end position="286"/>
    </location>
</feature>
<comment type="similarity">
    <text evidence="2">Belongs to the EamA transporter family.</text>
</comment>
<dbReference type="Proteomes" id="UP000201169">
    <property type="component" value="Chromosome"/>
</dbReference>
<evidence type="ECO:0000256" key="5">
    <source>
        <dbReference type="ARBA" id="ARBA00023136"/>
    </source>
</evidence>
<evidence type="ECO:0000256" key="3">
    <source>
        <dbReference type="ARBA" id="ARBA00022692"/>
    </source>
</evidence>
<dbReference type="RefSeq" id="WP_261786969.1">
    <property type="nucleotide sequence ID" value="NZ_CP022347.1"/>
</dbReference>
<dbReference type="KEGG" id="cavi:CAV_0864"/>
<dbReference type="InterPro" id="IPR037185">
    <property type="entry name" value="EmrE-like"/>
</dbReference>
<name>A0A222MY70_9BACT</name>
<feature type="transmembrane region" description="Helical" evidence="6">
    <location>
        <begin position="255"/>
        <end position="285"/>
    </location>
</feature>
<feature type="transmembrane region" description="Helical" evidence="6">
    <location>
        <begin position="93"/>
        <end position="115"/>
    </location>
</feature>
<feature type="transmembrane region" description="Helical" evidence="6">
    <location>
        <begin position="127"/>
        <end position="146"/>
    </location>
</feature>
<protein>
    <submittedName>
        <fullName evidence="8">Putative membrane protein, putative permease (EamA domain), type 3</fullName>
    </submittedName>
</protein>
<dbReference type="InterPro" id="IPR000620">
    <property type="entry name" value="EamA_dom"/>
</dbReference>
<evidence type="ECO:0000259" key="7">
    <source>
        <dbReference type="Pfam" id="PF00892"/>
    </source>
</evidence>
<accession>A0A222MY70</accession>
<evidence type="ECO:0000256" key="6">
    <source>
        <dbReference type="SAM" id="Phobius"/>
    </source>
</evidence>
<dbReference type="AlphaFoldDB" id="A0A222MY70"/>
<evidence type="ECO:0000313" key="9">
    <source>
        <dbReference type="Proteomes" id="UP000201169"/>
    </source>
</evidence>
<dbReference type="GO" id="GO:0016020">
    <property type="term" value="C:membrane"/>
    <property type="evidence" value="ECO:0007669"/>
    <property type="project" value="UniProtKB-SubCell"/>
</dbReference>
<feature type="transmembrane region" description="Helical" evidence="6">
    <location>
        <begin position="35"/>
        <end position="55"/>
    </location>
</feature>
<dbReference type="Pfam" id="PF00892">
    <property type="entry name" value="EamA"/>
    <property type="match status" value="2"/>
</dbReference>
<feature type="transmembrane region" description="Helical" evidence="6">
    <location>
        <begin position="212"/>
        <end position="234"/>
    </location>
</feature>
<evidence type="ECO:0000256" key="1">
    <source>
        <dbReference type="ARBA" id="ARBA00004141"/>
    </source>
</evidence>
<feature type="transmembrane region" description="Helical" evidence="6">
    <location>
        <begin position="152"/>
        <end position="171"/>
    </location>
</feature>
<comment type="subcellular location">
    <subcellularLocation>
        <location evidence="1">Membrane</location>
        <topology evidence="1">Multi-pass membrane protein</topology>
    </subcellularLocation>
</comment>
<dbReference type="PANTHER" id="PTHR32322:SF2">
    <property type="entry name" value="EAMA DOMAIN-CONTAINING PROTEIN"/>
    <property type="match status" value="1"/>
</dbReference>
<dbReference type="SUPFAM" id="SSF103481">
    <property type="entry name" value="Multidrug resistance efflux transporter EmrE"/>
    <property type="match status" value="2"/>
</dbReference>
<feature type="transmembrane region" description="Helical" evidence="6">
    <location>
        <begin position="67"/>
        <end position="87"/>
    </location>
</feature>
<dbReference type="InterPro" id="IPR050638">
    <property type="entry name" value="AA-Vitamin_Transporters"/>
</dbReference>
<reference evidence="8 9" key="1">
    <citation type="submission" date="2017-07" db="EMBL/GenBank/DDBJ databases">
        <title>Analysis of two Campylobacter avium genomes and identification of a novel hippuricase gene.</title>
        <authorList>
            <person name="Miller W.G."/>
            <person name="Chapman M.H."/>
            <person name="Yee E."/>
            <person name="Revez J."/>
            <person name="Bono J.L."/>
            <person name="Rossi M."/>
        </authorList>
    </citation>
    <scope>NUCLEOTIDE SEQUENCE [LARGE SCALE GENOMIC DNA]</scope>
    <source>
        <strain evidence="8 9">LMG 24591</strain>
    </source>
</reference>
<feature type="transmembrane region" description="Helical" evidence="6">
    <location>
        <begin position="183"/>
        <end position="206"/>
    </location>
</feature>
<evidence type="ECO:0000256" key="4">
    <source>
        <dbReference type="ARBA" id="ARBA00022989"/>
    </source>
</evidence>
<keyword evidence="4 6" id="KW-1133">Transmembrane helix</keyword>
<keyword evidence="9" id="KW-1185">Reference proteome</keyword>
<dbReference type="PANTHER" id="PTHR32322">
    <property type="entry name" value="INNER MEMBRANE TRANSPORTER"/>
    <property type="match status" value="1"/>
</dbReference>
<sequence>MNTYKFGVALVIIGAVFWASSGVMAESLFRKAYEVEWVSFYRLLLTGIILSIFSFKKSRMQIFKDRAEFLSLALFGFFGLLMTQYSYFKAIDYLDAGTATMIQYSAPIFIMLILCVKERVFPKKFDVLALILLVVAMFLLAFKGDFSLAKFNFWGIFWGLLGAFGVVYYSLGARKIIIKYGVIFVMAYASLIGALAMFFCLGFEIPLAKFELSGYITMFGIVLIGTIGAFCLYLKGLEIIGAIKASMIACLEPVVAALMTCLLLGTVYTYLDIIAFCMIIFSVYLNSKSK</sequence>
<organism evidence="8 9">
    <name type="scientific">Campylobacter avium LMG 24591</name>
    <dbReference type="NCBI Taxonomy" id="522484"/>
    <lineage>
        <taxon>Bacteria</taxon>
        <taxon>Pseudomonadati</taxon>
        <taxon>Campylobacterota</taxon>
        <taxon>Epsilonproteobacteria</taxon>
        <taxon>Campylobacterales</taxon>
        <taxon>Campylobacteraceae</taxon>
        <taxon>Campylobacter</taxon>
    </lineage>
</organism>
<evidence type="ECO:0000313" key="8">
    <source>
        <dbReference type="EMBL" id="ASQ30526.1"/>
    </source>
</evidence>
<keyword evidence="5 6" id="KW-0472">Membrane</keyword>
<gene>
    <name evidence="8" type="ORF">CAV_0864</name>
</gene>
<dbReference type="EMBL" id="CP022347">
    <property type="protein sequence ID" value="ASQ30526.1"/>
    <property type="molecule type" value="Genomic_DNA"/>
</dbReference>
<feature type="domain" description="EamA" evidence="7">
    <location>
        <begin position="6"/>
        <end position="141"/>
    </location>
</feature>
<evidence type="ECO:0000256" key="2">
    <source>
        <dbReference type="ARBA" id="ARBA00007362"/>
    </source>
</evidence>